<gene>
    <name evidence="1" type="ORF">OHA22_27155</name>
</gene>
<reference evidence="1" key="1">
    <citation type="submission" date="2022-10" db="EMBL/GenBank/DDBJ databases">
        <title>The complete genomes of actinobacterial strains from the NBC collection.</title>
        <authorList>
            <person name="Joergensen T.S."/>
            <person name="Alvarez Arevalo M."/>
            <person name="Sterndorff E.B."/>
            <person name="Faurdal D."/>
            <person name="Vuksanovic O."/>
            <person name="Mourched A.-S."/>
            <person name="Charusanti P."/>
            <person name="Shaw S."/>
            <person name="Blin K."/>
            <person name="Weber T."/>
        </authorList>
    </citation>
    <scope>NUCLEOTIDE SEQUENCE</scope>
    <source>
        <strain evidence="1">NBC_00093</strain>
    </source>
</reference>
<accession>A0AAU2A2Y8</accession>
<sequence length="211" mass="24335">MDINSGVRQEHLDLEDGFGVREVEQYLMRDERRVQKARERYGSFSVTALSPIEAAPQLMKSACMVLRKDKCHMPMMWAYRDGKIVDMISPNFADQNGKYLMFHRLADRVESLRSDGIVLVIEAWWALGEELDAQGQLIPPRDRKDRKEVLHVASATRDGERLSLLTPFSRTKSGEIIFEETITGSDDELGVLGPFMPIFERWKQMDERGER</sequence>
<dbReference type="AlphaFoldDB" id="A0AAU2A2Y8"/>
<name>A0AAU2A2Y8_9ACTN</name>
<evidence type="ECO:0000313" key="1">
    <source>
        <dbReference type="EMBL" id="WTT18948.1"/>
    </source>
</evidence>
<dbReference type="EMBL" id="CP108222">
    <property type="protein sequence ID" value="WTT18948.1"/>
    <property type="molecule type" value="Genomic_DNA"/>
</dbReference>
<protein>
    <submittedName>
        <fullName evidence="1">Uncharacterized protein</fullName>
    </submittedName>
</protein>
<proteinExistence type="predicted"/>
<organism evidence="1">
    <name type="scientific">Streptomyces sp. NBC_00093</name>
    <dbReference type="NCBI Taxonomy" id="2975649"/>
    <lineage>
        <taxon>Bacteria</taxon>
        <taxon>Bacillati</taxon>
        <taxon>Actinomycetota</taxon>
        <taxon>Actinomycetes</taxon>
        <taxon>Kitasatosporales</taxon>
        <taxon>Streptomycetaceae</taxon>
        <taxon>Streptomyces</taxon>
    </lineage>
</organism>